<name>A0A6L9SFW6_9ACTN</name>
<evidence type="ECO:0000313" key="3">
    <source>
        <dbReference type="Proteomes" id="UP000475214"/>
    </source>
</evidence>
<gene>
    <name evidence="2" type="ORF">G1H10_22660</name>
</gene>
<dbReference type="Proteomes" id="UP000475214">
    <property type="component" value="Unassembled WGS sequence"/>
</dbReference>
<evidence type="ECO:0000256" key="1">
    <source>
        <dbReference type="SAM" id="MobiDB-lite"/>
    </source>
</evidence>
<feature type="region of interest" description="Disordered" evidence="1">
    <location>
        <begin position="1"/>
        <end position="21"/>
    </location>
</feature>
<accession>A0A6L9SFW6</accession>
<comment type="caution">
    <text evidence="2">The sequence shown here is derived from an EMBL/GenBank/DDBJ whole genome shotgun (WGS) entry which is preliminary data.</text>
</comment>
<reference evidence="2 3" key="1">
    <citation type="submission" date="2020-02" db="EMBL/GenBank/DDBJ databases">
        <authorList>
            <person name="Li X.-J."/>
            <person name="Han X.-M."/>
        </authorList>
    </citation>
    <scope>NUCLEOTIDE SEQUENCE [LARGE SCALE GENOMIC DNA]</scope>
    <source>
        <strain evidence="2 3">CCTCC AB 2017055</strain>
    </source>
</reference>
<dbReference type="AlphaFoldDB" id="A0A6L9SFW6"/>
<organism evidence="2 3">
    <name type="scientific">Phytoactinopolyspora halotolerans</name>
    <dbReference type="NCBI Taxonomy" id="1981512"/>
    <lineage>
        <taxon>Bacteria</taxon>
        <taxon>Bacillati</taxon>
        <taxon>Actinomycetota</taxon>
        <taxon>Actinomycetes</taxon>
        <taxon>Jiangellales</taxon>
        <taxon>Jiangellaceae</taxon>
        <taxon>Phytoactinopolyspora</taxon>
    </lineage>
</organism>
<proteinExistence type="predicted"/>
<evidence type="ECO:0000313" key="2">
    <source>
        <dbReference type="EMBL" id="NEE02970.1"/>
    </source>
</evidence>
<dbReference type="EMBL" id="JAAGOA010000018">
    <property type="protein sequence ID" value="NEE02970.1"/>
    <property type="molecule type" value="Genomic_DNA"/>
</dbReference>
<keyword evidence="3" id="KW-1185">Reference proteome</keyword>
<sequence length="55" mass="5642">MSTGPAGWRPSVAEPHDTGGESVCWLPQVCEDCGRLADDEPPTVCAACGASIDVP</sequence>
<dbReference type="RefSeq" id="WP_163742008.1">
    <property type="nucleotide sequence ID" value="NZ_JAAGOA010000018.1"/>
</dbReference>
<protein>
    <submittedName>
        <fullName evidence="2">Uncharacterized protein</fullName>
    </submittedName>
</protein>